<dbReference type="EMBL" id="CM003529">
    <property type="protein sequence ID" value="RCV09759.1"/>
    <property type="molecule type" value="Genomic_DNA"/>
</dbReference>
<organism evidence="3 4">
    <name type="scientific">Setaria italica</name>
    <name type="common">Foxtail millet</name>
    <name type="synonym">Panicum italicum</name>
    <dbReference type="NCBI Taxonomy" id="4555"/>
    <lineage>
        <taxon>Eukaryota</taxon>
        <taxon>Viridiplantae</taxon>
        <taxon>Streptophyta</taxon>
        <taxon>Embryophyta</taxon>
        <taxon>Tracheophyta</taxon>
        <taxon>Spermatophyta</taxon>
        <taxon>Magnoliopsida</taxon>
        <taxon>Liliopsida</taxon>
        <taxon>Poales</taxon>
        <taxon>Poaceae</taxon>
        <taxon>PACMAD clade</taxon>
        <taxon>Panicoideae</taxon>
        <taxon>Panicodae</taxon>
        <taxon>Paniceae</taxon>
        <taxon>Cenchrinae</taxon>
        <taxon>Setaria</taxon>
    </lineage>
</organism>
<dbReference type="RefSeq" id="XP_004958989.1">
    <property type="nucleotide sequence ID" value="XM_004958932.3"/>
</dbReference>
<dbReference type="HOGENOM" id="CLU_001090_4_1_1"/>
<sequence>MESFLSAVLGELASRSINFIISKISKPKVLEVEDRLERTLLRAQVIVDEATGRSITNQAMLQQLDMLRDAIYRGCYMLDTFRYQSHGVEDDKDQVLSHSLSLSKVNSLIAIRSSNRKTPVTEQLQVALNNLNSIILDVKELVVFLASYPRLYCQPYSMHLQLSNCMFGLQMELELVINFLLNTQPHGSEELEVLPIVGPCKVGKSTLVAHVCKNERVRDHFSEILFLHSHDFTDDNLSLFRGCAMRHQNHISNKNKDRGCLVVIDLVGDLNEDVWNVLYSSCKQRMPRTSKIIITSRSAKITKVGTTQALNLKYLSHEAFWYFLKIVIFGSMDPEMHPRFVQVAIEISNILDRELIAASVVGRLLRDNFDIHFWCKVLAFLRRIIYTHISKFGVRPIDFISQNKHVHLGRMAAPFQDLVLYCEHQSSSQEDVPKIRLVDVMYGSVTALGKLEFLVWISPIPPYYSYVVTCEVRELKRRAAKRKRSIENGTTLC</sequence>
<dbReference type="EnsemblPlants" id="KQL22678">
    <property type="protein sequence ID" value="KQL22678"/>
    <property type="gene ID" value="SETIT_029626mg"/>
</dbReference>
<dbReference type="InterPro" id="IPR027417">
    <property type="entry name" value="P-loop_NTPase"/>
</dbReference>
<proteinExistence type="predicted"/>
<gene>
    <name evidence="3" type="primary">LOC101777941</name>
    <name evidence="2" type="ORF">SETIT_2G055100v2</name>
</gene>
<dbReference type="Pfam" id="PF00931">
    <property type="entry name" value="NB-ARC"/>
    <property type="match status" value="1"/>
</dbReference>
<keyword evidence="4" id="KW-1185">Reference proteome</keyword>
<evidence type="ECO:0000313" key="4">
    <source>
        <dbReference type="Proteomes" id="UP000004995"/>
    </source>
</evidence>
<dbReference type="EMBL" id="AGNK02000704">
    <property type="status" value="NOT_ANNOTATED_CDS"/>
    <property type="molecule type" value="Genomic_DNA"/>
</dbReference>
<dbReference type="Proteomes" id="UP000004995">
    <property type="component" value="Unassembled WGS sequence"/>
</dbReference>
<dbReference type="eggNOG" id="KOG4658">
    <property type="taxonomic scope" value="Eukaryota"/>
</dbReference>
<name>K3ZSP6_SETIT</name>
<feature type="domain" description="NB-ARC" evidence="1">
    <location>
        <begin position="188"/>
        <end position="329"/>
    </location>
</feature>
<reference evidence="2" key="2">
    <citation type="submission" date="2015-07" db="EMBL/GenBank/DDBJ databases">
        <authorList>
            <person name="Noorani M."/>
        </authorList>
    </citation>
    <scope>NUCLEOTIDE SEQUENCE</scope>
    <source>
        <strain evidence="2">Yugu1</strain>
    </source>
</reference>
<evidence type="ECO:0000313" key="3">
    <source>
        <dbReference type="EnsemblPlants" id="KQL22678"/>
    </source>
</evidence>
<dbReference type="KEGG" id="sita:101777941"/>
<dbReference type="PANTHER" id="PTHR33377:SF23">
    <property type="entry name" value="NB-ARC DOMAIN-CONTAINING PROTEIN"/>
    <property type="match status" value="1"/>
</dbReference>
<dbReference type="Gene3D" id="3.40.50.300">
    <property type="entry name" value="P-loop containing nucleotide triphosphate hydrolases"/>
    <property type="match status" value="1"/>
</dbReference>
<evidence type="ECO:0000313" key="2">
    <source>
        <dbReference type="EMBL" id="RCV09759.1"/>
    </source>
</evidence>
<reference evidence="2 4" key="1">
    <citation type="journal article" date="2012" name="Nat. Biotechnol.">
        <title>Reference genome sequence of the model plant Setaria.</title>
        <authorList>
            <person name="Bennetzen J.L."/>
            <person name="Schmutz J."/>
            <person name="Wang H."/>
            <person name="Percifield R."/>
            <person name="Hawkins J."/>
            <person name="Pontaroli A.C."/>
            <person name="Estep M."/>
            <person name="Feng L."/>
            <person name="Vaughn J.N."/>
            <person name="Grimwood J."/>
            <person name="Jenkins J."/>
            <person name="Barry K."/>
            <person name="Lindquist E."/>
            <person name="Hellsten U."/>
            <person name="Deshpande S."/>
            <person name="Wang X."/>
            <person name="Wu X."/>
            <person name="Mitros T."/>
            <person name="Triplett J."/>
            <person name="Yang X."/>
            <person name="Ye C.Y."/>
            <person name="Mauro-Herrera M."/>
            <person name="Wang L."/>
            <person name="Li P."/>
            <person name="Sharma M."/>
            <person name="Sharma R."/>
            <person name="Ronald P.C."/>
            <person name="Panaud O."/>
            <person name="Kellogg E.A."/>
            <person name="Brutnell T.P."/>
            <person name="Doust A.N."/>
            <person name="Tuskan G.A."/>
            <person name="Rokhsar D."/>
            <person name="Devos K.M."/>
        </authorList>
    </citation>
    <scope>NUCLEOTIDE SEQUENCE [LARGE SCALE GENOMIC DNA]</scope>
    <source>
        <strain evidence="4">cv. Yugu1</strain>
        <strain evidence="2">Yugu1</strain>
    </source>
</reference>
<dbReference type="OrthoDB" id="678011at2759"/>
<accession>K3ZSP6</accession>
<dbReference type="OMA" id="MEAHHVI"/>
<dbReference type="Gramene" id="KQL22678">
    <property type="protein sequence ID" value="KQL22678"/>
    <property type="gene ID" value="SETIT_029626mg"/>
</dbReference>
<dbReference type="AlphaFoldDB" id="K3ZSP6"/>
<reference evidence="3" key="3">
    <citation type="submission" date="2018-08" db="UniProtKB">
        <authorList>
            <consortium name="EnsemblPlants"/>
        </authorList>
    </citation>
    <scope>IDENTIFICATION</scope>
    <source>
        <strain evidence="3">Yugu1</strain>
    </source>
</reference>
<dbReference type="GO" id="GO:0043531">
    <property type="term" value="F:ADP binding"/>
    <property type="evidence" value="ECO:0007669"/>
    <property type="project" value="InterPro"/>
</dbReference>
<evidence type="ECO:0000259" key="1">
    <source>
        <dbReference type="Pfam" id="PF00931"/>
    </source>
</evidence>
<dbReference type="FunCoup" id="K3ZSP6">
    <property type="interactions" value="954"/>
</dbReference>
<dbReference type="InterPro" id="IPR002182">
    <property type="entry name" value="NB-ARC"/>
</dbReference>
<dbReference type="GeneID" id="101777941"/>
<dbReference type="SUPFAM" id="SSF52540">
    <property type="entry name" value="P-loop containing nucleoside triphosphate hydrolases"/>
    <property type="match status" value="1"/>
</dbReference>
<protein>
    <recommendedName>
        <fullName evidence="1">NB-ARC domain-containing protein</fullName>
    </recommendedName>
</protein>
<dbReference type="PANTHER" id="PTHR33377">
    <property type="entry name" value="OS10G0134700 PROTEIN-RELATED"/>
    <property type="match status" value="1"/>
</dbReference>